<dbReference type="PANTHER" id="PTHR46627:SF1">
    <property type="entry name" value="AMINOPEPTIDASE O"/>
    <property type="match status" value="1"/>
</dbReference>
<name>A0ABU7DTF4_9TELE</name>
<dbReference type="EMBL" id="JAHUTJ010035157">
    <property type="protein sequence ID" value="MED6278352.1"/>
    <property type="molecule type" value="Genomic_DNA"/>
</dbReference>
<organism evidence="1 2">
    <name type="scientific">Characodon lateralis</name>
    <dbReference type="NCBI Taxonomy" id="208331"/>
    <lineage>
        <taxon>Eukaryota</taxon>
        <taxon>Metazoa</taxon>
        <taxon>Chordata</taxon>
        <taxon>Craniata</taxon>
        <taxon>Vertebrata</taxon>
        <taxon>Euteleostomi</taxon>
        <taxon>Actinopterygii</taxon>
        <taxon>Neopterygii</taxon>
        <taxon>Teleostei</taxon>
        <taxon>Neoteleostei</taxon>
        <taxon>Acanthomorphata</taxon>
        <taxon>Ovalentaria</taxon>
        <taxon>Atherinomorphae</taxon>
        <taxon>Cyprinodontiformes</taxon>
        <taxon>Goodeidae</taxon>
        <taxon>Characodon</taxon>
    </lineage>
</organism>
<evidence type="ECO:0000313" key="2">
    <source>
        <dbReference type="Proteomes" id="UP001352852"/>
    </source>
</evidence>
<reference evidence="1 2" key="1">
    <citation type="submission" date="2021-06" db="EMBL/GenBank/DDBJ databases">
        <authorList>
            <person name="Palmer J.M."/>
        </authorList>
    </citation>
    <scope>NUCLEOTIDE SEQUENCE [LARGE SCALE GENOMIC DNA]</scope>
    <source>
        <strain evidence="1 2">CL_MEX2019</strain>
        <tissue evidence="1">Muscle</tissue>
    </source>
</reference>
<dbReference type="InterPro" id="IPR033577">
    <property type="entry name" value="AOPep"/>
</dbReference>
<evidence type="ECO:0000313" key="1">
    <source>
        <dbReference type="EMBL" id="MED6278352.1"/>
    </source>
</evidence>
<dbReference type="SUPFAM" id="SSF55486">
    <property type="entry name" value="Metalloproteases ('zincins'), catalytic domain"/>
    <property type="match status" value="1"/>
</dbReference>
<dbReference type="PANTHER" id="PTHR46627">
    <property type="entry name" value="AMINOPEPTIDASE O"/>
    <property type="match status" value="1"/>
</dbReference>
<gene>
    <name evidence="1" type="ORF">CHARACLAT_022865</name>
</gene>
<proteinExistence type="predicted"/>
<accession>A0ABU7DTF4</accession>
<keyword evidence="2" id="KW-1185">Reference proteome</keyword>
<feature type="non-terminal residue" evidence="1">
    <location>
        <position position="1"/>
    </location>
</feature>
<dbReference type="InterPro" id="IPR027268">
    <property type="entry name" value="Peptidase_M4/M1_CTD_sf"/>
</dbReference>
<dbReference type="Proteomes" id="UP001352852">
    <property type="component" value="Unassembled WGS sequence"/>
</dbReference>
<sequence length="108" mass="12605">PNMERTGQVSDSGSSMVKHALNPDKTFMQVHYLKGYFLLRFLASEVGDQQLIDFFGVFVKKYHGQLVLSQDFLQMFLITFPHMERYVSGCDYSVIHELFKDGNYIHLY</sequence>
<comment type="caution">
    <text evidence="1">The sequence shown here is derived from an EMBL/GenBank/DDBJ whole genome shotgun (WGS) entry which is preliminary data.</text>
</comment>
<protein>
    <submittedName>
        <fullName evidence="1">Uncharacterized protein</fullName>
    </submittedName>
</protein>
<dbReference type="Gene3D" id="1.10.390.10">
    <property type="entry name" value="Neutral Protease Domain 2"/>
    <property type="match status" value="1"/>
</dbReference>